<dbReference type="InterPro" id="IPR021109">
    <property type="entry name" value="Peptidase_aspartic_dom_sf"/>
</dbReference>
<dbReference type="Gene3D" id="2.40.70.10">
    <property type="entry name" value="Acid Proteases"/>
    <property type="match status" value="1"/>
</dbReference>
<gene>
    <name evidence="8" type="ORF">FSB_LOCUS46777</name>
</gene>
<dbReference type="GO" id="GO:0003676">
    <property type="term" value="F:nucleic acid binding"/>
    <property type="evidence" value="ECO:0007669"/>
    <property type="project" value="InterPro"/>
</dbReference>
<name>A0A2N9I3H9_FAGSY</name>
<protein>
    <recommendedName>
        <fullName evidence="7">Integrase catalytic domain-containing protein</fullName>
    </recommendedName>
</protein>
<keyword evidence="4" id="KW-0378">Hydrolase</keyword>
<keyword evidence="3" id="KW-0540">Nuclease</keyword>
<dbReference type="SUPFAM" id="SSF56672">
    <property type="entry name" value="DNA/RNA polymerases"/>
    <property type="match status" value="1"/>
</dbReference>
<dbReference type="GO" id="GO:0004519">
    <property type="term" value="F:endonuclease activity"/>
    <property type="evidence" value="ECO:0007669"/>
    <property type="project" value="UniProtKB-KW"/>
</dbReference>
<dbReference type="InterPro" id="IPR050951">
    <property type="entry name" value="Retrovirus_Pol_polyprotein"/>
</dbReference>
<dbReference type="InterPro" id="IPR041577">
    <property type="entry name" value="RT_RNaseH_2"/>
</dbReference>
<feature type="compositionally biased region" description="Low complexity" evidence="6">
    <location>
        <begin position="1"/>
        <end position="16"/>
    </location>
</feature>
<keyword evidence="5" id="KW-0511">Multifunctional enzyme</keyword>
<feature type="compositionally biased region" description="Basic and acidic residues" evidence="6">
    <location>
        <begin position="23"/>
        <end position="43"/>
    </location>
</feature>
<feature type="domain" description="Integrase catalytic" evidence="7">
    <location>
        <begin position="954"/>
        <end position="1119"/>
    </location>
</feature>
<evidence type="ECO:0000256" key="4">
    <source>
        <dbReference type="ARBA" id="ARBA00022759"/>
    </source>
</evidence>
<proteinExistence type="predicted"/>
<feature type="region of interest" description="Disordered" evidence="6">
    <location>
        <begin position="1"/>
        <end position="56"/>
    </location>
</feature>
<keyword evidence="1" id="KW-0808">Transferase</keyword>
<dbReference type="Gene3D" id="3.30.70.270">
    <property type="match status" value="2"/>
</dbReference>
<evidence type="ECO:0000256" key="3">
    <source>
        <dbReference type="ARBA" id="ARBA00022722"/>
    </source>
</evidence>
<evidence type="ECO:0000313" key="8">
    <source>
        <dbReference type="EMBL" id="SPD18895.1"/>
    </source>
</evidence>
<keyword evidence="4" id="KW-0255">Endonuclease</keyword>
<dbReference type="SUPFAM" id="SSF53098">
    <property type="entry name" value="Ribonuclease H-like"/>
    <property type="match status" value="1"/>
</dbReference>
<dbReference type="InterPro" id="IPR000477">
    <property type="entry name" value="RT_dom"/>
</dbReference>
<dbReference type="InterPro" id="IPR036397">
    <property type="entry name" value="RNaseH_sf"/>
</dbReference>
<dbReference type="InterPro" id="IPR043128">
    <property type="entry name" value="Rev_trsase/Diguanyl_cyclase"/>
</dbReference>
<dbReference type="InterPro" id="IPR012337">
    <property type="entry name" value="RNaseH-like_sf"/>
</dbReference>
<evidence type="ECO:0000256" key="6">
    <source>
        <dbReference type="SAM" id="MobiDB-lite"/>
    </source>
</evidence>
<dbReference type="EMBL" id="OIVN01004713">
    <property type="protein sequence ID" value="SPD18895.1"/>
    <property type="molecule type" value="Genomic_DNA"/>
</dbReference>
<dbReference type="PANTHER" id="PTHR37984:SF5">
    <property type="entry name" value="PROTEIN NYNRIN-LIKE"/>
    <property type="match status" value="1"/>
</dbReference>
<evidence type="ECO:0000256" key="5">
    <source>
        <dbReference type="ARBA" id="ARBA00023268"/>
    </source>
</evidence>
<sequence>MNQETPSPSEEASSSTYRLGSVRADREKPKCSDKSISEHHDKGVLPPSVPKKKARRGEQGAIWKALDLVSSSPFSEEIECAELLEKFTTPHFELERGTVGSWSQMAEAFVGRFIMNSRRPKGMDTLMMMKLGDNESIKDYLARFWETYNDIDGCGEDMAVWTFKLGLPPSIGLRQSLIKRPPTNLRKLMDRIEQFIRVEEDGGNASAAQPELLPGHQTLNHKFGQGEPFFIWPPKLPGDPAAQNQKLQCSYHHDRDHLIENCHNFKTHLEQLVSDGHLGEYIDPNLTKPKGCGTVDNCLGTSGTAPIEQSFGISDLAHLVPTSCSEIPNSSSQQVISFSDGDLRDVQLPHSDPLVITLKIENYDVKRVLIDQGIFAEVMYQDLYEKLGLGESDLANFTSPVFGFLGESTTLLGKTTLPVLAGPINLQTEFIVIQASSPYNAIMGRDWLHRMRVVPSTLHQKLRFPTKDGIMEVNSDQVAVKQCILATIGWKAPKGINSTKPSLLPRSVRKLAPERAEIVMEEVGRLLDANAIWPVQYPTLLSNIVVEKTTFITPKGVYCYKVMPFGLKNAGATYQRMVTTMFGHLIGKTMELYIDDILIKSMEKENHLKDLREVLGILRRDRLHLNASKYIFGVNSSKFLDHMISCRGIKANPDQISTLLNLEPPRDARQVQCLIGMITALGRFISRSTDKCHSFFRLLGNNRKFLWDEDCSVAFQGIKAYLSSPPCLSIPRSGEPLFLYLVVSKHAVSEVLVRETNEGQKPIFFVSKIMNETESRYLPLEKAALTLIQAAKNLPHYFQASTVTILMDLPLKILLHSSDFSGQITKWGVHLGSLGVEYKPRTSIKGQILSDFVAEFQGKGATSESTTSPNIQTDLNSPGWKLFVDGASNVKGSGLVVNHILGEYLARDERMSTYLLTVKSLLSKFEFVQRYVVRYVRECDKCQRFAPKIHQPARELNPLSSPWPFAQLGLDIIGLLPWAPRNKKFLIVATDYFTKWIEAEPLSHIRDVDAKRFLWKSIITRFGIPWAVISNNSTQFKSKLFKGFCSNLGIRNFFSSPAYPQANSQAKVLNKVILDGIKKRLEETKGKWVEELPSVMWTHRTTKRRSTGETPFALAYGVEAIIPLEVGLPTTRTMEFDAEENEGNLRKDLNLLEERRDMATIRLASY</sequence>
<accession>A0A2N9I3H9</accession>
<dbReference type="CDD" id="cd01647">
    <property type="entry name" value="RT_LTR"/>
    <property type="match status" value="1"/>
</dbReference>
<dbReference type="Gene3D" id="3.10.10.10">
    <property type="entry name" value="HIV Type 1 Reverse Transcriptase, subunit A, domain 1"/>
    <property type="match status" value="1"/>
</dbReference>
<dbReference type="AlphaFoldDB" id="A0A2N9I3H9"/>
<dbReference type="Pfam" id="PF00078">
    <property type="entry name" value="RVT_1"/>
    <property type="match status" value="1"/>
</dbReference>
<organism evidence="8">
    <name type="scientific">Fagus sylvatica</name>
    <name type="common">Beechnut</name>
    <dbReference type="NCBI Taxonomy" id="28930"/>
    <lineage>
        <taxon>Eukaryota</taxon>
        <taxon>Viridiplantae</taxon>
        <taxon>Streptophyta</taxon>
        <taxon>Embryophyta</taxon>
        <taxon>Tracheophyta</taxon>
        <taxon>Spermatophyta</taxon>
        <taxon>Magnoliopsida</taxon>
        <taxon>eudicotyledons</taxon>
        <taxon>Gunneridae</taxon>
        <taxon>Pentapetalae</taxon>
        <taxon>rosids</taxon>
        <taxon>fabids</taxon>
        <taxon>Fagales</taxon>
        <taxon>Fagaceae</taxon>
        <taxon>Fagus</taxon>
    </lineage>
</organism>
<dbReference type="PANTHER" id="PTHR37984">
    <property type="entry name" value="PROTEIN CBG26694"/>
    <property type="match status" value="1"/>
</dbReference>
<dbReference type="InterPro" id="IPR043502">
    <property type="entry name" value="DNA/RNA_pol_sf"/>
</dbReference>
<dbReference type="GO" id="GO:0015074">
    <property type="term" value="P:DNA integration"/>
    <property type="evidence" value="ECO:0007669"/>
    <property type="project" value="InterPro"/>
</dbReference>
<dbReference type="CDD" id="cd00303">
    <property type="entry name" value="retropepsin_like"/>
    <property type="match status" value="1"/>
</dbReference>
<dbReference type="Gene3D" id="3.30.420.10">
    <property type="entry name" value="Ribonuclease H-like superfamily/Ribonuclease H"/>
    <property type="match status" value="1"/>
</dbReference>
<evidence type="ECO:0000256" key="1">
    <source>
        <dbReference type="ARBA" id="ARBA00022679"/>
    </source>
</evidence>
<evidence type="ECO:0000256" key="2">
    <source>
        <dbReference type="ARBA" id="ARBA00022695"/>
    </source>
</evidence>
<reference evidence="8" key="1">
    <citation type="submission" date="2018-02" db="EMBL/GenBank/DDBJ databases">
        <authorList>
            <person name="Cohen D.B."/>
            <person name="Kent A.D."/>
        </authorList>
    </citation>
    <scope>NUCLEOTIDE SEQUENCE</scope>
</reference>
<dbReference type="Pfam" id="PF17919">
    <property type="entry name" value="RT_RNaseH_2"/>
    <property type="match status" value="1"/>
</dbReference>
<dbReference type="InterPro" id="IPR001584">
    <property type="entry name" value="Integrase_cat-core"/>
</dbReference>
<dbReference type="GO" id="GO:0016779">
    <property type="term" value="F:nucleotidyltransferase activity"/>
    <property type="evidence" value="ECO:0007669"/>
    <property type="project" value="UniProtKB-KW"/>
</dbReference>
<evidence type="ECO:0000259" key="7">
    <source>
        <dbReference type="PROSITE" id="PS50994"/>
    </source>
</evidence>
<dbReference type="PROSITE" id="PS50994">
    <property type="entry name" value="INTEGRASE"/>
    <property type="match status" value="1"/>
</dbReference>
<keyword evidence="2" id="KW-0548">Nucleotidyltransferase</keyword>